<dbReference type="SUPFAM" id="SSF81415">
    <property type="entry name" value="Mitochondrial cytochrome c oxidase subunit VIc"/>
    <property type="match status" value="1"/>
</dbReference>
<keyword evidence="4 8" id="KW-1133">Transmembrane helix</keyword>
<keyword evidence="3" id="KW-0999">Mitochondrion inner membrane</keyword>
<proteinExistence type="predicted"/>
<dbReference type="InterPro" id="IPR034884">
    <property type="entry name" value="Cytochrome_c_oxidase_VIc/VIIs"/>
</dbReference>
<accession>A0A1I8BW80</accession>
<evidence type="ECO:0000256" key="2">
    <source>
        <dbReference type="ARBA" id="ARBA00022692"/>
    </source>
</evidence>
<dbReference type="AlphaFoldDB" id="A0A1I8BW80"/>
<dbReference type="WBParaSite" id="MhA1_Contig7.frz3.gene19">
    <property type="protein sequence ID" value="MhA1_Contig7.frz3.gene19"/>
    <property type="gene ID" value="MhA1_Contig7.frz3.gene19"/>
</dbReference>
<feature type="compositionally biased region" description="Basic and acidic residues" evidence="7">
    <location>
        <begin position="117"/>
        <end position="130"/>
    </location>
</feature>
<keyword evidence="6 8" id="KW-0472">Membrane</keyword>
<reference evidence="10" key="1">
    <citation type="submission" date="2016-11" db="UniProtKB">
        <authorList>
            <consortium name="WormBaseParasite"/>
        </authorList>
    </citation>
    <scope>IDENTIFICATION</scope>
</reference>
<dbReference type="Pfam" id="PF02937">
    <property type="entry name" value="COX6C"/>
    <property type="match status" value="1"/>
</dbReference>
<evidence type="ECO:0000256" key="1">
    <source>
        <dbReference type="ARBA" id="ARBA00004273"/>
    </source>
</evidence>
<evidence type="ECO:0000256" key="8">
    <source>
        <dbReference type="SAM" id="Phobius"/>
    </source>
</evidence>
<dbReference type="Gene3D" id="4.10.93.10">
    <property type="entry name" value="Mitochondrial cytochrome c oxidase subunit VIc/VIIs"/>
    <property type="match status" value="1"/>
</dbReference>
<evidence type="ECO:0000256" key="6">
    <source>
        <dbReference type="ARBA" id="ARBA00023136"/>
    </source>
</evidence>
<evidence type="ECO:0000256" key="3">
    <source>
        <dbReference type="ARBA" id="ARBA00022792"/>
    </source>
</evidence>
<organism evidence="9 10">
    <name type="scientific">Meloidogyne hapla</name>
    <name type="common">Root-knot nematode worm</name>
    <dbReference type="NCBI Taxonomy" id="6305"/>
    <lineage>
        <taxon>Eukaryota</taxon>
        <taxon>Metazoa</taxon>
        <taxon>Ecdysozoa</taxon>
        <taxon>Nematoda</taxon>
        <taxon>Chromadorea</taxon>
        <taxon>Rhabditida</taxon>
        <taxon>Tylenchina</taxon>
        <taxon>Tylenchomorpha</taxon>
        <taxon>Tylenchoidea</taxon>
        <taxon>Meloidogynidae</taxon>
        <taxon>Meloidogyninae</taxon>
        <taxon>Meloidogyne</taxon>
    </lineage>
</organism>
<evidence type="ECO:0000256" key="4">
    <source>
        <dbReference type="ARBA" id="ARBA00022989"/>
    </source>
</evidence>
<evidence type="ECO:0000313" key="10">
    <source>
        <dbReference type="WBParaSite" id="MhA1_Contig7.frz3.gene19"/>
    </source>
</evidence>
<name>A0A1I8BW80_MELHA</name>
<feature type="transmembrane region" description="Helical" evidence="8">
    <location>
        <begin position="25"/>
        <end position="47"/>
    </location>
</feature>
<comment type="subcellular location">
    <subcellularLocation>
        <location evidence="1">Mitochondrion inner membrane</location>
    </subcellularLocation>
</comment>
<evidence type="ECO:0000313" key="9">
    <source>
        <dbReference type="Proteomes" id="UP000095281"/>
    </source>
</evidence>
<dbReference type="Proteomes" id="UP000095281">
    <property type="component" value="Unplaced"/>
</dbReference>
<dbReference type="InterPro" id="IPR037169">
    <property type="entry name" value="Cytochrome_c_oxidase_VIc_sf"/>
</dbReference>
<feature type="region of interest" description="Disordered" evidence="7">
    <location>
        <begin position="105"/>
        <end position="130"/>
    </location>
</feature>
<protein>
    <submittedName>
        <fullName evidence="10">COX6C domain-containing protein</fullName>
    </submittedName>
</protein>
<keyword evidence="5" id="KW-0496">Mitochondrion</keyword>
<keyword evidence="2 8" id="KW-0812">Transmembrane</keyword>
<sequence length="130" mass="15168">MSAAGRIPRPPEHIMRYPLHNVAKVYGYMALSASFLSATAYAYFYVLPRRNQYREFMRNYDPYAEMKRICAYPKKYLVSCPTVLAERLEEKGYKVADLPELSNNNNSNMKMTAPMDSEWKKSKSIEEFSE</sequence>
<keyword evidence="9" id="KW-1185">Reference proteome</keyword>
<dbReference type="GO" id="GO:0005743">
    <property type="term" value="C:mitochondrial inner membrane"/>
    <property type="evidence" value="ECO:0007669"/>
    <property type="project" value="UniProtKB-SubCell"/>
</dbReference>
<evidence type="ECO:0000256" key="7">
    <source>
        <dbReference type="SAM" id="MobiDB-lite"/>
    </source>
</evidence>
<evidence type="ECO:0000256" key="5">
    <source>
        <dbReference type="ARBA" id="ARBA00023128"/>
    </source>
</evidence>